<keyword evidence="2" id="KW-0812">Transmembrane</keyword>
<proteinExistence type="inferred from homology"/>
<dbReference type="SUPFAM" id="SSF56954">
    <property type="entry name" value="Outer membrane efflux proteins (OEP)"/>
    <property type="match status" value="1"/>
</dbReference>
<sequence>MMRYFKPARRLATATLLTLLGALAGCSLAPPYAPPHMVLPASYKGTGPFALAHPEDQLAEGDWWKMFGDEELDHLESSLNAANPDLQAAEETYTQARDIVGEARSQLFPQLSAQTYGSQNRESVHRLFRASGAGPSEEASLGYGAALSWEPDFWGEIRNRTNYAKSNAQATAAMVASARLSLEIELANDYMALRGLDSEHVVYTKTLSYYGEALKITKLRYSGNISAGLDVERAQNQLSTAQAADTDIQAQRAVLEHAIAVLAGENPSTFSLPAEELARLAIPVIPVGVPSALLQRRPDIAQSERQMAAENAAIGVARAAFYPNIQLSANAGFEDNTFGGLASLANSLWSVGTSAVLPLFEGGLRRAEEQQSSSAFAQAADNYRSTVLQAFREVEDQLLLTNKLSSEYSQQHDALTSAVKVQDLALRLYTNGLDNYLNVTVAQIAALSAELATVQVQSRQLQAAVGLIGAVGGGWSTADLPTPQQTIPFNPLHRGTGDLRQANLGG</sequence>
<evidence type="ECO:0000256" key="1">
    <source>
        <dbReference type="ARBA" id="ARBA00007613"/>
    </source>
</evidence>
<dbReference type="NCBIfam" id="TIGR01845">
    <property type="entry name" value="outer_NodT"/>
    <property type="match status" value="1"/>
</dbReference>
<dbReference type="EMBL" id="FCOK02000021">
    <property type="protein sequence ID" value="SAL36588.1"/>
    <property type="molecule type" value="Genomic_DNA"/>
</dbReference>
<dbReference type="Proteomes" id="UP000054683">
    <property type="component" value="Unassembled WGS sequence"/>
</dbReference>
<dbReference type="Gene3D" id="1.20.1600.10">
    <property type="entry name" value="Outer membrane efflux proteins (OEP)"/>
    <property type="match status" value="1"/>
</dbReference>
<dbReference type="InterPro" id="IPR003423">
    <property type="entry name" value="OMP_efflux"/>
</dbReference>
<dbReference type="GO" id="GO:0015562">
    <property type="term" value="F:efflux transmembrane transporter activity"/>
    <property type="evidence" value="ECO:0007669"/>
    <property type="project" value="InterPro"/>
</dbReference>
<comment type="similarity">
    <text evidence="1 2">Belongs to the outer membrane factor (OMF) (TC 1.B.17) family.</text>
</comment>
<feature type="chain" id="PRO_5008443280" evidence="2">
    <location>
        <begin position="30"/>
        <end position="506"/>
    </location>
</feature>
<dbReference type="InterPro" id="IPR010131">
    <property type="entry name" value="MdtP/NodT-like"/>
</dbReference>
<dbReference type="AlphaFoldDB" id="A0A158GWY5"/>
<keyword evidence="2" id="KW-0564">Palmitate</keyword>
<dbReference type="PANTHER" id="PTHR30203">
    <property type="entry name" value="OUTER MEMBRANE CATION EFFLUX PROTEIN"/>
    <property type="match status" value="1"/>
</dbReference>
<comment type="subcellular location">
    <subcellularLocation>
        <location evidence="2">Cell membrane</location>
        <topology evidence="2">Lipid-anchor</topology>
    </subcellularLocation>
</comment>
<dbReference type="PANTHER" id="PTHR30203:SF33">
    <property type="entry name" value="BLR4455 PROTEIN"/>
    <property type="match status" value="1"/>
</dbReference>
<dbReference type="OrthoDB" id="9770517at2"/>
<dbReference type="Gene3D" id="2.20.200.10">
    <property type="entry name" value="Outer membrane efflux proteins (OEP)"/>
    <property type="match status" value="1"/>
</dbReference>
<evidence type="ECO:0000313" key="3">
    <source>
        <dbReference type="EMBL" id="SAL36588.1"/>
    </source>
</evidence>
<keyword evidence="2" id="KW-0732">Signal</keyword>
<protein>
    <submittedName>
        <fullName evidence="3">RND efflux system outer membrane lipoprotein</fullName>
    </submittedName>
</protein>
<evidence type="ECO:0000256" key="2">
    <source>
        <dbReference type="RuleBase" id="RU362097"/>
    </source>
</evidence>
<dbReference type="RefSeq" id="WP_062086755.1">
    <property type="nucleotide sequence ID" value="NZ_FCOK02000021.1"/>
</dbReference>
<dbReference type="Pfam" id="PF02321">
    <property type="entry name" value="OEP"/>
    <property type="match status" value="2"/>
</dbReference>
<keyword evidence="2" id="KW-1134">Transmembrane beta strand</keyword>
<feature type="signal peptide" evidence="2">
    <location>
        <begin position="1"/>
        <end position="29"/>
    </location>
</feature>
<gene>
    <name evidence="3" type="ORF">AWB69_03516</name>
</gene>
<dbReference type="GO" id="GO:0005886">
    <property type="term" value="C:plasma membrane"/>
    <property type="evidence" value="ECO:0007669"/>
    <property type="project" value="UniProtKB-SubCell"/>
</dbReference>
<keyword evidence="2 3" id="KW-0449">Lipoprotein</keyword>
<reference evidence="3 4" key="1">
    <citation type="submission" date="2016-01" db="EMBL/GenBank/DDBJ databases">
        <authorList>
            <person name="Oliw E.H."/>
        </authorList>
    </citation>
    <scope>NUCLEOTIDE SEQUENCE [LARGE SCALE GENOMIC DNA]</scope>
    <source>
        <strain evidence="3">LMG 27134</strain>
    </source>
</reference>
<name>A0A158GWY5_9BURK</name>
<evidence type="ECO:0000313" key="4">
    <source>
        <dbReference type="Proteomes" id="UP000054683"/>
    </source>
</evidence>
<dbReference type="PROSITE" id="PS51257">
    <property type="entry name" value="PROKAR_LIPOPROTEIN"/>
    <property type="match status" value="1"/>
</dbReference>
<keyword evidence="2" id="KW-0472">Membrane</keyword>
<accession>A0A158GWY5</accession>
<organism evidence="3 4">
    <name type="scientific">Caballeronia udeis</name>
    <dbReference type="NCBI Taxonomy" id="1232866"/>
    <lineage>
        <taxon>Bacteria</taxon>
        <taxon>Pseudomonadati</taxon>
        <taxon>Pseudomonadota</taxon>
        <taxon>Betaproteobacteria</taxon>
        <taxon>Burkholderiales</taxon>
        <taxon>Burkholderiaceae</taxon>
        <taxon>Caballeronia</taxon>
    </lineage>
</organism>